<name>A0A067KE45_JATCU</name>
<gene>
    <name evidence="1" type="ORF">JCGZ_12781</name>
</gene>
<keyword evidence="2" id="KW-1185">Reference proteome</keyword>
<evidence type="ECO:0000313" key="1">
    <source>
        <dbReference type="EMBL" id="KDP34387.1"/>
    </source>
</evidence>
<accession>A0A067KE45</accession>
<sequence length="207" mass="22469">MPPRYKRSRTASSVAAGRCSFRSSTASPPSDSCFVTRIATYLRVWNPARPIYDSIGGGRGTKLDIDLMIHMKIVEKFGDSYRVIGAPAETTDDDAPAAANIAEDQPPPFPGFSFGEGTSGAGPSFQGTSTVSNDEVLARMLSRMDMFDTRLTGMESMIADRFQSIEVMHGNLDSRLDTLQGHYQGLSTQLQTVIQLLRPPPPPPPEA</sequence>
<evidence type="ECO:0000313" key="2">
    <source>
        <dbReference type="Proteomes" id="UP000027138"/>
    </source>
</evidence>
<protein>
    <submittedName>
        <fullName evidence="1">Uncharacterized protein</fullName>
    </submittedName>
</protein>
<dbReference type="EMBL" id="KK914532">
    <property type="protein sequence ID" value="KDP34387.1"/>
    <property type="molecule type" value="Genomic_DNA"/>
</dbReference>
<reference evidence="1 2" key="1">
    <citation type="journal article" date="2014" name="PLoS ONE">
        <title>Global Analysis of Gene Expression Profiles in Physic Nut (Jatropha curcas L.) Seedlings Exposed to Salt Stress.</title>
        <authorList>
            <person name="Zhang L."/>
            <person name="Zhang C."/>
            <person name="Wu P."/>
            <person name="Chen Y."/>
            <person name="Li M."/>
            <person name="Jiang H."/>
            <person name="Wu G."/>
        </authorList>
    </citation>
    <scope>NUCLEOTIDE SEQUENCE [LARGE SCALE GENOMIC DNA]</scope>
    <source>
        <strain evidence="2">cv. GZQX0401</strain>
        <tissue evidence="1">Young leaves</tissue>
    </source>
</reference>
<dbReference type="AlphaFoldDB" id="A0A067KE45"/>
<proteinExistence type="predicted"/>
<organism evidence="1 2">
    <name type="scientific">Jatropha curcas</name>
    <name type="common">Barbados nut</name>
    <dbReference type="NCBI Taxonomy" id="180498"/>
    <lineage>
        <taxon>Eukaryota</taxon>
        <taxon>Viridiplantae</taxon>
        <taxon>Streptophyta</taxon>
        <taxon>Embryophyta</taxon>
        <taxon>Tracheophyta</taxon>
        <taxon>Spermatophyta</taxon>
        <taxon>Magnoliopsida</taxon>
        <taxon>eudicotyledons</taxon>
        <taxon>Gunneridae</taxon>
        <taxon>Pentapetalae</taxon>
        <taxon>rosids</taxon>
        <taxon>fabids</taxon>
        <taxon>Malpighiales</taxon>
        <taxon>Euphorbiaceae</taxon>
        <taxon>Crotonoideae</taxon>
        <taxon>Jatropheae</taxon>
        <taxon>Jatropha</taxon>
    </lineage>
</organism>
<dbReference type="Proteomes" id="UP000027138">
    <property type="component" value="Unassembled WGS sequence"/>
</dbReference>